<dbReference type="AlphaFoldDB" id="A6TSA7"/>
<evidence type="ECO:0000256" key="1">
    <source>
        <dbReference type="SAM" id="Phobius"/>
    </source>
</evidence>
<gene>
    <name evidence="5" type="ordered locus">Amet_2925</name>
</gene>
<organism evidence="5 6">
    <name type="scientific">Alkaliphilus metalliredigens (strain QYMF)</name>
    <dbReference type="NCBI Taxonomy" id="293826"/>
    <lineage>
        <taxon>Bacteria</taxon>
        <taxon>Bacillati</taxon>
        <taxon>Bacillota</taxon>
        <taxon>Clostridia</taxon>
        <taxon>Peptostreptococcales</taxon>
        <taxon>Natronincolaceae</taxon>
        <taxon>Alkaliphilus</taxon>
    </lineage>
</organism>
<dbReference type="EMBL" id="CP000724">
    <property type="protein sequence ID" value="ABR49075.1"/>
    <property type="molecule type" value="Genomic_DNA"/>
</dbReference>
<dbReference type="STRING" id="293826.Amet_2925"/>
<dbReference type="InterPro" id="IPR000160">
    <property type="entry name" value="GGDEF_dom"/>
</dbReference>
<protein>
    <submittedName>
        <fullName evidence="5">Diguanylate cyclase/phosphodiesterase with PAS/PAC sensor(S)</fullName>
    </submittedName>
</protein>
<dbReference type="OrthoDB" id="9762141at2"/>
<dbReference type="InterPro" id="IPR035965">
    <property type="entry name" value="PAS-like_dom_sf"/>
</dbReference>
<dbReference type="eggNOG" id="COG5001">
    <property type="taxonomic scope" value="Bacteria"/>
</dbReference>
<feature type="transmembrane region" description="Helical" evidence="1">
    <location>
        <begin position="33"/>
        <end position="50"/>
    </location>
</feature>
<accession>A6TSA7</accession>
<dbReference type="CDD" id="cd00130">
    <property type="entry name" value="PAS"/>
    <property type="match status" value="1"/>
</dbReference>
<dbReference type="eggNOG" id="COG2202">
    <property type="taxonomic scope" value="Bacteria"/>
</dbReference>
<dbReference type="SUPFAM" id="SSF55785">
    <property type="entry name" value="PYP-like sensor domain (PAS domain)"/>
    <property type="match status" value="1"/>
</dbReference>
<dbReference type="CDD" id="cd01948">
    <property type="entry name" value="EAL"/>
    <property type="match status" value="1"/>
</dbReference>
<dbReference type="NCBIfam" id="TIGR00229">
    <property type="entry name" value="sensory_box"/>
    <property type="match status" value="1"/>
</dbReference>
<dbReference type="PANTHER" id="PTHR44757:SF2">
    <property type="entry name" value="BIOFILM ARCHITECTURE MAINTENANCE PROTEIN MBAA"/>
    <property type="match status" value="1"/>
</dbReference>
<dbReference type="CDD" id="cd01949">
    <property type="entry name" value="GGDEF"/>
    <property type="match status" value="1"/>
</dbReference>
<dbReference type="Pfam" id="PF00990">
    <property type="entry name" value="GGDEF"/>
    <property type="match status" value="1"/>
</dbReference>
<dbReference type="InterPro" id="IPR029787">
    <property type="entry name" value="Nucleotide_cyclase"/>
</dbReference>
<keyword evidence="1" id="KW-0812">Transmembrane</keyword>
<dbReference type="SMART" id="SM00091">
    <property type="entry name" value="PAS"/>
    <property type="match status" value="1"/>
</dbReference>
<dbReference type="Proteomes" id="UP000001572">
    <property type="component" value="Chromosome"/>
</dbReference>
<dbReference type="SUPFAM" id="SSF55073">
    <property type="entry name" value="Nucleotide cyclase"/>
    <property type="match status" value="1"/>
</dbReference>
<dbReference type="PROSITE" id="PS50887">
    <property type="entry name" value="GGDEF"/>
    <property type="match status" value="1"/>
</dbReference>
<dbReference type="InterPro" id="IPR035919">
    <property type="entry name" value="EAL_sf"/>
</dbReference>
<dbReference type="InterPro" id="IPR000014">
    <property type="entry name" value="PAS"/>
</dbReference>
<dbReference type="HOGENOM" id="CLU_000445_70_20_9"/>
<dbReference type="Gene3D" id="3.20.20.450">
    <property type="entry name" value="EAL domain"/>
    <property type="match status" value="1"/>
</dbReference>
<dbReference type="SUPFAM" id="SSF141868">
    <property type="entry name" value="EAL domain-like"/>
    <property type="match status" value="1"/>
</dbReference>
<evidence type="ECO:0000259" key="4">
    <source>
        <dbReference type="PROSITE" id="PS50887"/>
    </source>
</evidence>
<dbReference type="RefSeq" id="WP_012064043.1">
    <property type="nucleotide sequence ID" value="NC_009633.1"/>
</dbReference>
<dbReference type="PROSITE" id="PS50112">
    <property type="entry name" value="PAS"/>
    <property type="match status" value="1"/>
</dbReference>
<dbReference type="Pfam" id="PF00563">
    <property type="entry name" value="EAL"/>
    <property type="match status" value="1"/>
</dbReference>
<keyword evidence="1" id="KW-0472">Membrane</keyword>
<dbReference type="Gene3D" id="3.30.70.270">
    <property type="match status" value="1"/>
</dbReference>
<name>A6TSA7_ALKMQ</name>
<dbReference type="NCBIfam" id="TIGR00254">
    <property type="entry name" value="GGDEF"/>
    <property type="match status" value="1"/>
</dbReference>
<evidence type="ECO:0000259" key="2">
    <source>
        <dbReference type="PROSITE" id="PS50112"/>
    </source>
</evidence>
<evidence type="ECO:0000313" key="5">
    <source>
        <dbReference type="EMBL" id="ABR49075.1"/>
    </source>
</evidence>
<feature type="domain" description="PAS" evidence="2">
    <location>
        <begin position="126"/>
        <end position="196"/>
    </location>
</feature>
<feature type="transmembrane region" description="Helical" evidence="1">
    <location>
        <begin position="71"/>
        <end position="88"/>
    </location>
</feature>
<dbReference type="SMART" id="SM00267">
    <property type="entry name" value="GGDEF"/>
    <property type="match status" value="1"/>
</dbReference>
<feature type="domain" description="GGDEF" evidence="4">
    <location>
        <begin position="281"/>
        <end position="414"/>
    </location>
</feature>
<dbReference type="PANTHER" id="PTHR44757">
    <property type="entry name" value="DIGUANYLATE CYCLASE DGCP"/>
    <property type="match status" value="1"/>
</dbReference>
<evidence type="ECO:0000313" key="6">
    <source>
        <dbReference type="Proteomes" id="UP000001572"/>
    </source>
</evidence>
<feature type="domain" description="EAL" evidence="3">
    <location>
        <begin position="423"/>
        <end position="674"/>
    </location>
</feature>
<dbReference type="InterPro" id="IPR013656">
    <property type="entry name" value="PAS_4"/>
</dbReference>
<dbReference type="PROSITE" id="PS50883">
    <property type="entry name" value="EAL"/>
    <property type="match status" value="1"/>
</dbReference>
<dbReference type="InterPro" id="IPR001633">
    <property type="entry name" value="EAL_dom"/>
</dbReference>
<keyword evidence="1" id="KW-1133">Transmembrane helix</keyword>
<dbReference type="Pfam" id="PF08448">
    <property type="entry name" value="PAS_4"/>
    <property type="match status" value="1"/>
</dbReference>
<reference evidence="6" key="1">
    <citation type="journal article" date="2016" name="Genome Announc.">
        <title>Complete genome sequence of Alkaliphilus metalliredigens strain QYMF, an alkaliphilic and metal-reducing bacterium isolated from borax-contaminated leachate ponds.</title>
        <authorList>
            <person name="Hwang C."/>
            <person name="Copeland A."/>
            <person name="Lucas S."/>
            <person name="Lapidus A."/>
            <person name="Barry K."/>
            <person name="Detter J.C."/>
            <person name="Glavina Del Rio T."/>
            <person name="Hammon N."/>
            <person name="Israni S."/>
            <person name="Dalin E."/>
            <person name="Tice H."/>
            <person name="Pitluck S."/>
            <person name="Chertkov O."/>
            <person name="Brettin T."/>
            <person name="Bruce D."/>
            <person name="Han C."/>
            <person name="Schmutz J."/>
            <person name="Larimer F."/>
            <person name="Land M.L."/>
            <person name="Hauser L."/>
            <person name="Kyrpides N."/>
            <person name="Mikhailova N."/>
            <person name="Ye Q."/>
            <person name="Zhou J."/>
            <person name="Richardson P."/>
            <person name="Fields M.W."/>
        </authorList>
    </citation>
    <scope>NUCLEOTIDE SEQUENCE [LARGE SCALE GENOMIC DNA]</scope>
    <source>
        <strain evidence="6">QYMF</strain>
    </source>
</reference>
<dbReference type="Gene3D" id="3.30.450.20">
    <property type="entry name" value="PAS domain"/>
    <property type="match status" value="1"/>
</dbReference>
<dbReference type="KEGG" id="amt:Amet_2925"/>
<sequence length="674" mass="78026">MLFKSKTNQLHKNEENINQYLDKNHQINPHKEAMFITGIYGIFGLLWIALSDKILYIMVQNITIYRQIQTYKGWLYVLVTMILIYVLVEKRSVLFGKSIMKIKEAFEELQATYEELVATEQELLYQKDLTESIIREAPVVIGIWDEEGKIKSLNPFGESIFGYSQDELYDKKWWDLLNTEADENLMENIFKKVKNSKQFKNHELEFIASDQKRVDLLWNSSVLQHQEHCEPTEILSIGVDITNRKALEEELKNAAFYDSLTGLYKRTFLEVEVTRLIEEDVSFALIHLDFNNFKYINNTLGYSIGDEFLKYIADKLHNAVEKPHIVGRLISDEFAILLKEPTSKEHVEHLLGEIIHSLGKTWTSNHHKFFVSFSMGVSLYPQDGLDHTILFRNADLAMSKAKREGKGRLLFYVDEILESNAEHIEMTNHLQHAIEKEELVLYYQPQYNLNTGEISGLEVLIRWIHTKKGFISPAKFIPLAEETGQIYEIEKWVIKTALTQKEKFEKQGLINLEIAINLSSKTLMSNVNFQEVEAIISSFDIDHSKITIEITETAIISNVKFAIERLEQLKKLGLKIALDDFGTGYSSLVYLNVLPIDIVKLDRSFVKSIKENSKESFIIKSILYLAKDLNYKVVAEGIETEEQLAFLKEHSCESGQGYLMSRPIPIHEIQEKLK</sequence>
<dbReference type="InterPro" id="IPR043128">
    <property type="entry name" value="Rev_trsase/Diguanyl_cyclase"/>
</dbReference>
<evidence type="ECO:0000259" key="3">
    <source>
        <dbReference type="PROSITE" id="PS50883"/>
    </source>
</evidence>
<dbReference type="SMART" id="SM00052">
    <property type="entry name" value="EAL"/>
    <property type="match status" value="1"/>
</dbReference>
<proteinExistence type="predicted"/>
<dbReference type="InterPro" id="IPR052155">
    <property type="entry name" value="Biofilm_reg_signaling"/>
</dbReference>
<keyword evidence="6" id="KW-1185">Reference proteome</keyword>